<dbReference type="GO" id="GO:0004869">
    <property type="term" value="F:cysteine-type endopeptidase inhibitor activity"/>
    <property type="evidence" value="ECO:0007669"/>
    <property type="project" value="UniProtKB-KW"/>
</dbReference>
<dbReference type="Gene3D" id="2.60.40.2020">
    <property type="match status" value="1"/>
</dbReference>
<evidence type="ECO:0000313" key="4">
    <source>
        <dbReference type="EMBL" id="MDR9896424.1"/>
    </source>
</evidence>
<dbReference type="PANTHER" id="PTHR36530:SF1">
    <property type="entry name" value="AMOEBIASIN-1"/>
    <property type="match status" value="1"/>
</dbReference>
<dbReference type="Pfam" id="PF09394">
    <property type="entry name" value="Inhibitor_I42"/>
    <property type="match status" value="1"/>
</dbReference>
<evidence type="ECO:0000256" key="2">
    <source>
        <dbReference type="ARBA" id="ARBA00022704"/>
    </source>
</evidence>
<dbReference type="InterPro" id="IPR018990">
    <property type="entry name" value="Prot_inh_I42_chagasin"/>
</dbReference>
<dbReference type="PANTHER" id="PTHR36530">
    <property type="entry name" value="INHIBITOR OF CYSTEINE PEPTIDASE"/>
    <property type="match status" value="1"/>
</dbReference>
<comment type="caution">
    <text evidence="4">The sequence shown here is derived from an EMBL/GenBank/DDBJ whole genome shotgun (WGS) entry which is preliminary data.</text>
</comment>
<sequence length="154" mass="17355">MPQRKFTFIDLRHLNLTGFWLIALTLGMLSICLVADTANAVCTRNSGMSEIVILDSDRAKTFEVNVGDLIAIHLPENPTTGYRWELSKVDHHLVEFECSKYSKTSEVRIGGGGMRTFHLRAKSLGTGQIVLKRRRSWEPEAKAIDHFTVNLVVK</sequence>
<feature type="domain" description="Proteinase inhibitor I42 chagasin" evidence="3">
    <location>
        <begin position="64"/>
        <end position="150"/>
    </location>
</feature>
<evidence type="ECO:0000313" key="5">
    <source>
        <dbReference type="Proteomes" id="UP000667802"/>
    </source>
</evidence>
<protein>
    <submittedName>
        <fullName evidence="4">Protease inhibitor I42 family protein</fullName>
    </submittedName>
</protein>
<dbReference type="InterPro" id="IPR036331">
    <property type="entry name" value="Chagasin-like_sf"/>
</dbReference>
<proteinExistence type="predicted"/>
<keyword evidence="5" id="KW-1185">Reference proteome</keyword>
<dbReference type="RefSeq" id="WP_208339225.1">
    <property type="nucleotide sequence ID" value="NZ_CAWQFN010000502.1"/>
</dbReference>
<dbReference type="AlphaFoldDB" id="A0AAP5I9Y4"/>
<name>A0AAP5I9Y4_9CYAN</name>
<gene>
    <name evidence="4" type="ORF">G7B40_017930</name>
</gene>
<accession>A0AAP5I9Y4</accession>
<evidence type="ECO:0000259" key="3">
    <source>
        <dbReference type="Pfam" id="PF09394"/>
    </source>
</evidence>
<organism evidence="4 5">
    <name type="scientific">Aetokthonos hydrillicola Thurmond2011</name>
    <dbReference type="NCBI Taxonomy" id="2712845"/>
    <lineage>
        <taxon>Bacteria</taxon>
        <taxon>Bacillati</taxon>
        <taxon>Cyanobacteriota</taxon>
        <taxon>Cyanophyceae</taxon>
        <taxon>Nostocales</taxon>
        <taxon>Hapalosiphonaceae</taxon>
        <taxon>Aetokthonos</taxon>
    </lineage>
</organism>
<dbReference type="EMBL" id="JAALHA020000008">
    <property type="protein sequence ID" value="MDR9896424.1"/>
    <property type="molecule type" value="Genomic_DNA"/>
</dbReference>
<reference evidence="5" key="1">
    <citation type="journal article" date="2021" name="Science">
        <title>Hunting the eagle killer: A cyanobacterial neurotoxin causes vacuolar myelinopathy.</title>
        <authorList>
            <person name="Breinlinger S."/>
            <person name="Phillips T.J."/>
            <person name="Haram B.N."/>
            <person name="Mares J."/>
            <person name="Martinez Yerena J.A."/>
            <person name="Hrouzek P."/>
            <person name="Sobotka R."/>
            <person name="Henderson W.M."/>
            <person name="Schmieder P."/>
            <person name="Williams S.M."/>
            <person name="Lauderdale J.D."/>
            <person name="Wilde H.D."/>
            <person name="Gerrin W."/>
            <person name="Kust A."/>
            <person name="Washington J.W."/>
            <person name="Wagner C."/>
            <person name="Geier B."/>
            <person name="Liebeke M."/>
            <person name="Enke H."/>
            <person name="Niedermeyer T.H.J."/>
            <person name="Wilde S.B."/>
        </authorList>
    </citation>
    <scope>NUCLEOTIDE SEQUENCE [LARGE SCALE GENOMIC DNA]</scope>
    <source>
        <strain evidence="5">Thurmond2011</strain>
    </source>
</reference>
<keyword evidence="1 4" id="KW-0646">Protease inhibitor</keyword>
<dbReference type="Proteomes" id="UP000667802">
    <property type="component" value="Unassembled WGS sequence"/>
</dbReference>
<dbReference type="InterPro" id="IPR052781">
    <property type="entry name" value="Cys_protease_inhibitor_I42"/>
</dbReference>
<dbReference type="SUPFAM" id="SSF141066">
    <property type="entry name" value="ICP-like"/>
    <property type="match status" value="1"/>
</dbReference>
<evidence type="ECO:0000256" key="1">
    <source>
        <dbReference type="ARBA" id="ARBA00022690"/>
    </source>
</evidence>
<keyword evidence="2" id="KW-0789">Thiol protease inhibitor</keyword>